<reference evidence="1 2" key="1">
    <citation type="submission" date="2021-03" db="EMBL/GenBank/DDBJ databases">
        <authorList>
            <person name="King G.J."/>
            <person name="Bancroft I."/>
            <person name="Baten A."/>
            <person name="Bloomfield J."/>
            <person name="Borpatragohain P."/>
            <person name="He Z."/>
            <person name="Irish N."/>
            <person name="Irwin J."/>
            <person name="Liu K."/>
            <person name="Mauleon R.P."/>
            <person name="Moore J."/>
            <person name="Morris R."/>
            <person name="Ostergaard L."/>
            <person name="Wang B."/>
            <person name="Wells R."/>
        </authorList>
    </citation>
    <scope>NUCLEOTIDE SEQUENCE [LARGE SCALE GENOMIC DNA]</scope>
    <source>
        <strain evidence="1">R-o-18</strain>
        <tissue evidence="1">Leaf</tissue>
    </source>
</reference>
<proteinExistence type="predicted"/>
<dbReference type="Proteomes" id="UP000823674">
    <property type="component" value="Chromosome A09"/>
</dbReference>
<name>A0ABQ7LEA4_BRACM</name>
<accession>A0ABQ7LEA4</accession>
<gene>
    <name evidence="1" type="primary">A09p044000.1_BraROA</name>
    <name evidence="1" type="ORF">IGI04_036333</name>
</gene>
<protein>
    <submittedName>
        <fullName evidence="1">Uncharacterized protein</fullName>
    </submittedName>
</protein>
<evidence type="ECO:0000313" key="2">
    <source>
        <dbReference type="Proteomes" id="UP000823674"/>
    </source>
</evidence>
<evidence type="ECO:0000313" key="1">
    <source>
        <dbReference type="EMBL" id="KAG5384863.1"/>
    </source>
</evidence>
<comment type="caution">
    <text evidence="1">The sequence shown here is derived from an EMBL/GenBank/DDBJ whole genome shotgun (WGS) entry which is preliminary data.</text>
</comment>
<organism evidence="1 2">
    <name type="scientific">Brassica rapa subsp. trilocularis</name>
    <dbReference type="NCBI Taxonomy" id="1813537"/>
    <lineage>
        <taxon>Eukaryota</taxon>
        <taxon>Viridiplantae</taxon>
        <taxon>Streptophyta</taxon>
        <taxon>Embryophyta</taxon>
        <taxon>Tracheophyta</taxon>
        <taxon>Spermatophyta</taxon>
        <taxon>Magnoliopsida</taxon>
        <taxon>eudicotyledons</taxon>
        <taxon>Gunneridae</taxon>
        <taxon>Pentapetalae</taxon>
        <taxon>rosids</taxon>
        <taxon>malvids</taxon>
        <taxon>Brassicales</taxon>
        <taxon>Brassicaceae</taxon>
        <taxon>Brassiceae</taxon>
        <taxon>Brassica</taxon>
    </lineage>
</organism>
<keyword evidence="2" id="KW-1185">Reference proteome</keyword>
<dbReference type="EMBL" id="JADBGQ010000008">
    <property type="protein sequence ID" value="KAG5384863.1"/>
    <property type="molecule type" value="Genomic_DNA"/>
</dbReference>
<sequence length="85" mass="10028">MASNAITWNNMLFMAVELSQKYHWVSNALQTPISRTPRPHHHHSDFHQIMLSVLYSVYWSVMVEPINPIRSNCRCCTRLRLLEAF</sequence>